<keyword evidence="9" id="KW-1185">Reference proteome</keyword>
<keyword evidence="4 6" id="KW-1133">Transmembrane helix</keyword>
<evidence type="ECO:0000256" key="5">
    <source>
        <dbReference type="ARBA" id="ARBA00023136"/>
    </source>
</evidence>
<evidence type="ECO:0000313" key="9">
    <source>
        <dbReference type="Proteomes" id="UP000294911"/>
    </source>
</evidence>
<dbReference type="GO" id="GO:0000271">
    <property type="term" value="P:polysaccharide biosynthetic process"/>
    <property type="evidence" value="ECO:0007669"/>
    <property type="project" value="InterPro"/>
</dbReference>
<keyword evidence="5 6" id="KW-0472">Membrane</keyword>
<feature type="transmembrane region" description="Helical" evidence="6">
    <location>
        <begin position="53"/>
        <end position="71"/>
    </location>
</feature>
<feature type="transmembrane region" description="Helical" evidence="6">
    <location>
        <begin position="26"/>
        <end position="47"/>
    </location>
</feature>
<dbReference type="InterPro" id="IPR051401">
    <property type="entry name" value="GtrA_CellWall_Glycosyl"/>
</dbReference>
<keyword evidence="3 6" id="KW-0812">Transmembrane</keyword>
<comment type="similarity">
    <text evidence="2">Belongs to the GtrA family.</text>
</comment>
<organism evidence="8 9">
    <name type="scientific">Tamaricihabitans halophyticus</name>
    <dbReference type="NCBI Taxonomy" id="1262583"/>
    <lineage>
        <taxon>Bacteria</taxon>
        <taxon>Bacillati</taxon>
        <taxon>Actinomycetota</taxon>
        <taxon>Actinomycetes</taxon>
        <taxon>Pseudonocardiales</taxon>
        <taxon>Pseudonocardiaceae</taxon>
        <taxon>Tamaricihabitans</taxon>
    </lineage>
</organism>
<dbReference type="EMBL" id="SLXQ01000003">
    <property type="protein sequence ID" value="TCP54072.1"/>
    <property type="molecule type" value="Genomic_DNA"/>
</dbReference>
<feature type="transmembrane region" description="Helical" evidence="6">
    <location>
        <begin position="125"/>
        <end position="146"/>
    </location>
</feature>
<gene>
    <name evidence="8" type="ORF">EV191_103113</name>
</gene>
<evidence type="ECO:0000259" key="7">
    <source>
        <dbReference type="Pfam" id="PF04138"/>
    </source>
</evidence>
<accession>A0A4R2QVI4</accession>
<comment type="caution">
    <text evidence="8">The sequence shown here is derived from an EMBL/GenBank/DDBJ whole genome shotgun (WGS) entry which is preliminary data.</text>
</comment>
<reference evidence="8 9" key="1">
    <citation type="submission" date="2019-03" db="EMBL/GenBank/DDBJ databases">
        <title>Genomic Encyclopedia of Type Strains, Phase IV (KMG-IV): sequencing the most valuable type-strain genomes for metagenomic binning, comparative biology and taxonomic classification.</title>
        <authorList>
            <person name="Goeker M."/>
        </authorList>
    </citation>
    <scope>NUCLEOTIDE SEQUENCE [LARGE SCALE GENOMIC DNA]</scope>
    <source>
        <strain evidence="8 9">DSM 45765</strain>
    </source>
</reference>
<dbReference type="GO" id="GO:0005886">
    <property type="term" value="C:plasma membrane"/>
    <property type="evidence" value="ECO:0007669"/>
    <property type="project" value="TreeGrafter"/>
</dbReference>
<dbReference type="PANTHER" id="PTHR38459">
    <property type="entry name" value="PROPHAGE BACTOPRENOL-LINKED GLUCOSE TRANSLOCASE HOMOLOG"/>
    <property type="match status" value="1"/>
</dbReference>
<evidence type="ECO:0000313" key="8">
    <source>
        <dbReference type="EMBL" id="TCP54072.1"/>
    </source>
</evidence>
<dbReference type="Proteomes" id="UP000294911">
    <property type="component" value="Unassembled WGS sequence"/>
</dbReference>
<evidence type="ECO:0000256" key="4">
    <source>
        <dbReference type="ARBA" id="ARBA00022989"/>
    </source>
</evidence>
<feature type="transmembrane region" description="Helical" evidence="6">
    <location>
        <begin position="92"/>
        <end position="113"/>
    </location>
</feature>
<evidence type="ECO:0000256" key="6">
    <source>
        <dbReference type="SAM" id="Phobius"/>
    </source>
</evidence>
<evidence type="ECO:0000256" key="3">
    <source>
        <dbReference type="ARBA" id="ARBA00022692"/>
    </source>
</evidence>
<comment type="subcellular location">
    <subcellularLocation>
        <location evidence="1">Membrane</location>
        <topology evidence="1">Multi-pass membrane protein</topology>
    </subcellularLocation>
</comment>
<name>A0A4R2QVI4_9PSEU</name>
<dbReference type="InterPro" id="IPR007267">
    <property type="entry name" value="GtrA_DPMS_TM"/>
</dbReference>
<protein>
    <submittedName>
        <fullName evidence="8">Putative flippase GtrA</fullName>
    </submittedName>
</protein>
<dbReference type="OrthoDB" id="3296646at2"/>
<proteinExistence type="inferred from homology"/>
<dbReference type="Pfam" id="PF04138">
    <property type="entry name" value="GtrA_DPMS_TM"/>
    <property type="match status" value="1"/>
</dbReference>
<feature type="domain" description="GtrA/DPMS transmembrane" evidence="7">
    <location>
        <begin position="29"/>
        <end position="145"/>
    </location>
</feature>
<evidence type="ECO:0000256" key="2">
    <source>
        <dbReference type="ARBA" id="ARBA00009399"/>
    </source>
</evidence>
<dbReference type="PANTHER" id="PTHR38459:SF1">
    <property type="entry name" value="PROPHAGE BACTOPRENOL-LINKED GLUCOSE TRANSLOCASE HOMOLOG"/>
    <property type="match status" value="1"/>
</dbReference>
<evidence type="ECO:0000256" key="1">
    <source>
        <dbReference type="ARBA" id="ARBA00004141"/>
    </source>
</evidence>
<dbReference type="RefSeq" id="WP_132876852.1">
    <property type="nucleotide sequence ID" value="NZ_SLXQ01000003.1"/>
</dbReference>
<sequence>MSAPTATRKLGPVPLRLPSKAFTRHASWYLTAGVLTTGAQLGLFLLLRNPFGSHLANLFAIAVTTIANTEFHRKITFVEAVSPPVRRHVQTVLTFLFYASYGSLTLLLLYALIPNADSTLETITLAIASFTGGTVRFVLLRTIVFIRR</sequence>
<dbReference type="AlphaFoldDB" id="A0A4R2QVI4"/>